<comment type="subcellular location">
    <subcellularLocation>
        <location evidence="1">Membrane</location>
        <topology evidence="1">Multi-pass membrane protein</topology>
    </subcellularLocation>
</comment>
<evidence type="ECO:0000259" key="7">
    <source>
        <dbReference type="Pfam" id="PF04138"/>
    </source>
</evidence>
<reference evidence="8 9" key="1">
    <citation type="submission" date="2023-07" db="EMBL/GenBank/DDBJ databases">
        <title>Genomic Encyclopedia of Type Strains, Phase IV (KMG-IV): sequencing the most valuable type-strain genomes for metagenomic binning, comparative biology and taxonomic classification.</title>
        <authorList>
            <person name="Goeker M."/>
        </authorList>
    </citation>
    <scope>NUCLEOTIDE SEQUENCE [LARGE SCALE GENOMIC DNA]</scope>
    <source>
        <strain evidence="8 9">DSM 1400</strain>
    </source>
</reference>
<dbReference type="RefSeq" id="WP_111943077.1">
    <property type="nucleotide sequence ID" value="NZ_BAAACJ010000033.1"/>
</dbReference>
<feature type="domain" description="GtrA/DPMS transmembrane" evidence="7">
    <location>
        <begin position="14"/>
        <end position="124"/>
    </location>
</feature>
<keyword evidence="4 6" id="KW-1133">Transmembrane helix</keyword>
<evidence type="ECO:0000256" key="5">
    <source>
        <dbReference type="ARBA" id="ARBA00023136"/>
    </source>
</evidence>
<dbReference type="PANTHER" id="PTHR38459">
    <property type="entry name" value="PROPHAGE BACTOPRENOL-LINKED GLUCOSE TRANSLOCASE HOMOLOG"/>
    <property type="match status" value="1"/>
</dbReference>
<dbReference type="Pfam" id="PF04138">
    <property type="entry name" value="GtrA_DPMS_TM"/>
    <property type="match status" value="1"/>
</dbReference>
<evidence type="ECO:0000256" key="2">
    <source>
        <dbReference type="ARBA" id="ARBA00009399"/>
    </source>
</evidence>
<dbReference type="InterPro" id="IPR007267">
    <property type="entry name" value="GtrA_DPMS_TM"/>
</dbReference>
<evidence type="ECO:0000256" key="4">
    <source>
        <dbReference type="ARBA" id="ARBA00022989"/>
    </source>
</evidence>
<comment type="caution">
    <text evidence="8">The sequence shown here is derived from an EMBL/GenBank/DDBJ whole genome shotgun (WGS) entry which is preliminary data.</text>
</comment>
<evidence type="ECO:0000313" key="8">
    <source>
        <dbReference type="EMBL" id="MDQ0479552.1"/>
    </source>
</evidence>
<organism evidence="8 9">
    <name type="scientific">Hathewaya limosa</name>
    <name type="common">Clostridium limosum</name>
    <dbReference type="NCBI Taxonomy" id="1536"/>
    <lineage>
        <taxon>Bacteria</taxon>
        <taxon>Bacillati</taxon>
        <taxon>Bacillota</taxon>
        <taxon>Clostridia</taxon>
        <taxon>Eubacteriales</taxon>
        <taxon>Clostridiaceae</taxon>
        <taxon>Hathewaya</taxon>
    </lineage>
</organism>
<protein>
    <submittedName>
        <fullName evidence="8">Flippase GtrA</fullName>
    </submittedName>
</protein>
<dbReference type="PANTHER" id="PTHR38459:SF1">
    <property type="entry name" value="PROPHAGE BACTOPRENOL-LINKED GLUCOSE TRANSLOCASE HOMOLOG"/>
    <property type="match status" value="1"/>
</dbReference>
<feature type="transmembrane region" description="Helical" evidence="6">
    <location>
        <begin position="103"/>
        <end position="124"/>
    </location>
</feature>
<feature type="transmembrane region" description="Helical" evidence="6">
    <location>
        <begin position="12"/>
        <end position="33"/>
    </location>
</feature>
<comment type="similarity">
    <text evidence="2">Belongs to the GtrA family.</text>
</comment>
<dbReference type="EMBL" id="JAUSWN010000009">
    <property type="protein sequence ID" value="MDQ0479552.1"/>
    <property type="molecule type" value="Genomic_DNA"/>
</dbReference>
<keyword evidence="3 6" id="KW-0812">Transmembrane</keyword>
<feature type="transmembrane region" description="Helical" evidence="6">
    <location>
        <begin position="39"/>
        <end position="61"/>
    </location>
</feature>
<proteinExistence type="inferred from homology"/>
<keyword evidence="5 6" id="KW-0472">Membrane</keyword>
<name>A0ABU0JR32_HATLI</name>
<dbReference type="Proteomes" id="UP001224418">
    <property type="component" value="Unassembled WGS sequence"/>
</dbReference>
<evidence type="ECO:0000256" key="6">
    <source>
        <dbReference type="SAM" id="Phobius"/>
    </source>
</evidence>
<evidence type="ECO:0000256" key="1">
    <source>
        <dbReference type="ARBA" id="ARBA00004141"/>
    </source>
</evidence>
<gene>
    <name evidence="8" type="ORF">QOZ93_001293</name>
</gene>
<accession>A0ABU0JR32</accession>
<feature type="transmembrane region" description="Helical" evidence="6">
    <location>
        <begin position="73"/>
        <end position="97"/>
    </location>
</feature>
<evidence type="ECO:0000313" key="9">
    <source>
        <dbReference type="Proteomes" id="UP001224418"/>
    </source>
</evidence>
<keyword evidence="9" id="KW-1185">Reference proteome</keyword>
<sequence length="131" mass="15048">MRLLNKFFSLEFLRFVFIGIINTLTHNGVYIVLLNFIPYLGANTIAFILSTIISFFLNCYFTFKVKPTLKKFIIFPISCLPNFVIQSTGITILIEYIKISKTYAAFCASIIAIPITFILMRFLIKLDPSKN</sequence>
<evidence type="ECO:0000256" key="3">
    <source>
        <dbReference type="ARBA" id="ARBA00022692"/>
    </source>
</evidence>
<dbReference type="InterPro" id="IPR051401">
    <property type="entry name" value="GtrA_CellWall_Glycosyl"/>
</dbReference>